<organism evidence="1">
    <name type="scientific">Desulfobacca acetoxidans</name>
    <dbReference type="NCBI Taxonomy" id="60893"/>
    <lineage>
        <taxon>Bacteria</taxon>
        <taxon>Pseudomonadati</taxon>
        <taxon>Thermodesulfobacteriota</taxon>
        <taxon>Desulfobaccia</taxon>
        <taxon>Desulfobaccales</taxon>
        <taxon>Desulfobaccaceae</taxon>
        <taxon>Desulfobacca</taxon>
    </lineage>
</organism>
<dbReference type="SUPFAM" id="SSF54427">
    <property type="entry name" value="NTF2-like"/>
    <property type="match status" value="1"/>
</dbReference>
<name>A0A7V4LCU8_9BACT</name>
<comment type="caution">
    <text evidence="1">The sequence shown here is derived from an EMBL/GenBank/DDBJ whole genome shotgun (WGS) entry which is preliminary data.</text>
</comment>
<proteinExistence type="predicted"/>
<evidence type="ECO:0008006" key="2">
    <source>
        <dbReference type="Google" id="ProtNLM"/>
    </source>
</evidence>
<accession>A0A7V4LCU8</accession>
<dbReference type="AlphaFoldDB" id="A0A7V4LCU8"/>
<gene>
    <name evidence="1" type="ORF">ENT08_06185</name>
</gene>
<evidence type="ECO:0000313" key="1">
    <source>
        <dbReference type="EMBL" id="HGS05311.1"/>
    </source>
</evidence>
<sequence>MVLVGVLGFLYISGKFLYSRASQWLAGKPTQTTAELPPEAKDNLKPEVEKLAEKIRASHMHKDIHKFMACYSPNYPKLGELEHAILELWKSHDIKEVNPRIATVKRLGDNQASAVVTLSFQLYDHQKQDFRLERHTYTLSLEKIGGEWKIRDSRKETAEPRT</sequence>
<reference evidence="1" key="1">
    <citation type="journal article" date="2020" name="mSystems">
        <title>Genome- and Community-Level Interaction Insights into Carbon Utilization and Element Cycling Functions of Hydrothermarchaeota in Hydrothermal Sediment.</title>
        <authorList>
            <person name="Zhou Z."/>
            <person name="Liu Y."/>
            <person name="Xu W."/>
            <person name="Pan J."/>
            <person name="Luo Z.H."/>
            <person name="Li M."/>
        </authorList>
    </citation>
    <scope>NUCLEOTIDE SEQUENCE [LARGE SCALE GENOMIC DNA]</scope>
    <source>
        <strain evidence="1">SpSt-548</strain>
    </source>
</reference>
<dbReference type="InterPro" id="IPR032710">
    <property type="entry name" value="NTF2-like_dom_sf"/>
</dbReference>
<dbReference type="EMBL" id="DSXI01000365">
    <property type="protein sequence ID" value="HGS05311.1"/>
    <property type="molecule type" value="Genomic_DNA"/>
</dbReference>
<protein>
    <recommendedName>
        <fullName evidence="2">SnoaL-like domain-containing protein</fullName>
    </recommendedName>
</protein>
<dbReference type="Gene3D" id="3.10.450.50">
    <property type="match status" value="1"/>
</dbReference>